<evidence type="ECO:0000313" key="2">
    <source>
        <dbReference type="EMBL" id="KUG17109.1"/>
    </source>
</evidence>
<sequence length="131" mass="15251">MYLLDTNILLELLLNQKKADEVERLLLETPPEMLSVSEFTIDSIGVILIRRIMHDIFLKAVDDMLLVGGIRLMRIGPEDMQRVVLASRRFKLDYDDAYQYALAEKYNLIIVSFDSDFDRTERGKLKPSDIR</sequence>
<dbReference type="CDD" id="cd09871">
    <property type="entry name" value="PIN_MtVapC28-VapC30-like"/>
    <property type="match status" value="1"/>
</dbReference>
<dbReference type="Gene3D" id="3.40.50.1010">
    <property type="entry name" value="5'-nuclease"/>
    <property type="match status" value="1"/>
</dbReference>
<organism evidence="2">
    <name type="scientific">hydrocarbon metagenome</name>
    <dbReference type="NCBI Taxonomy" id="938273"/>
    <lineage>
        <taxon>unclassified sequences</taxon>
        <taxon>metagenomes</taxon>
        <taxon>ecological metagenomes</taxon>
    </lineage>
</organism>
<dbReference type="Pfam" id="PF01850">
    <property type="entry name" value="PIN"/>
    <property type="match status" value="1"/>
</dbReference>
<dbReference type="EMBL" id="LNQE01001462">
    <property type="protein sequence ID" value="KUG17109.1"/>
    <property type="molecule type" value="Genomic_DNA"/>
</dbReference>
<gene>
    <name evidence="2" type="ORF">ASZ90_013206</name>
</gene>
<dbReference type="InterPro" id="IPR029060">
    <property type="entry name" value="PIN-like_dom_sf"/>
</dbReference>
<comment type="caution">
    <text evidence="2">The sequence shown here is derived from an EMBL/GenBank/DDBJ whole genome shotgun (WGS) entry which is preliminary data.</text>
</comment>
<evidence type="ECO:0000259" key="1">
    <source>
        <dbReference type="Pfam" id="PF01850"/>
    </source>
</evidence>
<reference evidence="2" key="1">
    <citation type="journal article" date="2015" name="Proc. Natl. Acad. Sci. U.S.A.">
        <title>Networks of energetic and metabolic interactions define dynamics in microbial communities.</title>
        <authorList>
            <person name="Embree M."/>
            <person name="Liu J.K."/>
            <person name="Al-Bassam M.M."/>
            <person name="Zengler K."/>
        </authorList>
    </citation>
    <scope>NUCLEOTIDE SEQUENCE</scope>
</reference>
<protein>
    <recommendedName>
        <fullName evidence="1">PIN domain-containing protein</fullName>
    </recommendedName>
</protein>
<accession>A0A0W8F8C1</accession>
<dbReference type="InterPro" id="IPR002716">
    <property type="entry name" value="PIN_dom"/>
</dbReference>
<feature type="domain" description="PIN" evidence="1">
    <location>
        <begin position="2"/>
        <end position="121"/>
    </location>
</feature>
<name>A0A0W8F8C1_9ZZZZ</name>
<proteinExistence type="predicted"/>
<dbReference type="AlphaFoldDB" id="A0A0W8F8C1"/>
<dbReference type="SUPFAM" id="SSF88723">
    <property type="entry name" value="PIN domain-like"/>
    <property type="match status" value="1"/>
</dbReference>